<dbReference type="Gene3D" id="3.90.1510.10">
    <property type="entry name" value="Glycerate kinase, domain 2"/>
    <property type="match status" value="1"/>
</dbReference>
<dbReference type="Gene3D" id="3.40.50.10350">
    <property type="entry name" value="Glycerate kinase, domain 1"/>
    <property type="match status" value="1"/>
</dbReference>
<dbReference type="InterPro" id="IPR018197">
    <property type="entry name" value="Glycerate_kinase_RE-like"/>
</dbReference>
<sequence length="372" mass="38249">MRVLICPDKFKGSLTAREVIDSIRLGILQADPTAQIISQPLADGGEGSLSIVRDLFALQEHRLEVTGPLRRPVMATYLMGDGVAYIESASACGLQLVPPHRRDPGFTTTIGVGQLIEDALARGAKEINLFLGGSATNDGGVGMAAALGYQFFSDRGNDFVPSGDSLGYVTKVDASGVGEVLKKATVRAICDVRNPLLGPNGATYVYAVQKGATVEELPVLENNLSHLDAVLEGVSSQDTQELPGAGAAGGLGYGAAVFLGAELISGSDWLMDAVNLRGLMQEADLVITGEGKVDRQTLSGKVVAGVGRLGLELGVPVWAVAGVNELGQAELPAGVARVLALVDLPGVTVGRAVRGAGGLLVGLVAGELSSDN</sequence>
<dbReference type="SUPFAM" id="SSF110738">
    <property type="entry name" value="Glycerate kinase I"/>
    <property type="match status" value="1"/>
</dbReference>
<dbReference type="Pfam" id="PF02595">
    <property type="entry name" value="Gly_kinase"/>
    <property type="match status" value="1"/>
</dbReference>
<dbReference type="GO" id="GO:0008887">
    <property type="term" value="F:glycerate kinase activity"/>
    <property type="evidence" value="ECO:0007669"/>
    <property type="project" value="UniProtKB-EC"/>
</dbReference>
<proteinExistence type="inferred from homology"/>
<dbReference type="InterPro" id="IPR036129">
    <property type="entry name" value="Glycerate_kinase_sf"/>
</dbReference>
<evidence type="ECO:0000256" key="1">
    <source>
        <dbReference type="ARBA" id="ARBA00006284"/>
    </source>
</evidence>
<evidence type="ECO:0000256" key="4">
    <source>
        <dbReference type="PIRNR" id="PIRNR006078"/>
    </source>
</evidence>
<accession>A0ABX0XB85</accession>
<evidence type="ECO:0000256" key="3">
    <source>
        <dbReference type="ARBA" id="ARBA00022777"/>
    </source>
</evidence>
<dbReference type="Proteomes" id="UP000770785">
    <property type="component" value="Unassembled WGS sequence"/>
</dbReference>
<comment type="similarity">
    <text evidence="1 4">Belongs to the glycerate kinase type-1 family.</text>
</comment>
<dbReference type="PANTHER" id="PTHR21599">
    <property type="entry name" value="GLYCERATE KINASE"/>
    <property type="match status" value="1"/>
</dbReference>
<dbReference type="EC" id="2.7.1.31" evidence="5"/>
<dbReference type="RefSeq" id="WP_168037210.1">
    <property type="nucleotide sequence ID" value="NZ_JAATJH010000002.1"/>
</dbReference>
<evidence type="ECO:0000313" key="5">
    <source>
        <dbReference type="EMBL" id="NJC26472.1"/>
    </source>
</evidence>
<comment type="caution">
    <text evidence="5">The sequence shown here is derived from an EMBL/GenBank/DDBJ whole genome shotgun (WGS) entry which is preliminary data.</text>
</comment>
<name>A0ABX0XB85_9BACT</name>
<keyword evidence="2 4" id="KW-0808">Transferase</keyword>
<keyword evidence="6" id="KW-1185">Reference proteome</keyword>
<organism evidence="5 6">
    <name type="scientific">Neolewinella antarctica</name>
    <dbReference type="NCBI Taxonomy" id="442734"/>
    <lineage>
        <taxon>Bacteria</taxon>
        <taxon>Pseudomonadati</taxon>
        <taxon>Bacteroidota</taxon>
        <taxon>Saprospiria</taxon>
        <taxon>Saprospirales</taxon>
        <taxon>Lewinellaceae</taxon>
        <taxon>Neolewinella</taxon>
    </lineage>
</organism>
<reference evidence="5 6" key="1">
    <citation type="submission" date="2020-03" db="EMBL/GenBank/DDBJ databases">
        <title>Genomic Encyclopedia of Type Strains, Phase IV (KMG-IV): sequencing the most valuable type-strain genomes for metagenomic binning, comparative biology and taxonomic classification.</title>
        <authorList>
            <person name="Goeker M."/>
        </authorList>
    </citation>
    <scope>NUCLEOTIDE SEQUENCE [LARGE SCALE GENOMIC DNA]</scope>
    <source>
        <strain evidence="5 6">DSM 105096</strain>
    </source>
</reference>
<keyword evidence="3 4" id="KW-0418">Kinase</keyword>
<gene>
    <name evidence="5" type="ORF">GGR27_001971</name>
</gene>
<dbReference type="PIRSF" id="PIRSF006078">
    <property type="entry name" value="GlxK"/>
    <property type="match status" value="1"/>
</dbReference>
<evidence type="ECO:0000313" key="6">
    <source>
        <dbReference type="Proteomes" id="UP000770785"/>
    </source>
</evidence>
<dbReference type="EMBL" id="JAATJH010000002">
    <property type="protein sequence ID" value="NJC26472.1"/>
    <property type="molecule type" value="Genomic_DNA"/>
</dbReference>
<dbReference type="PANTHER" id="PTHR21599:SF0">
    <property type="entry name" value="GLYCERATE KINASE"/>
    <property type="match status" value="1"/>
</dbReference>
<dbReference type="InterPro" id="IPR004381">
    <property type="entry name" value="Glycerate_kinase"/>
</dbReference>
<protein>
    <submittedName>
        <fullName evidence="5">Glycerate kinase</fullName>
        <ecNumber evidence="5">2.7.1.31</ecNumber>
    </submittedName>
</protein>
<evidence type="ECO:0000256" key="2">
    <source>
        <dbReference type="ARBA" id="ARBA00022679"/>
    </source>
</evidence>
<dbReference type="NCBIfam" id="TIGR00045">
    <property type="entry name" value="glycerate kinase"/>
    <property type="match status" value="1"/>
</dbReference>
<dbReference type="InterPro" id="IPR018193">
    <property type="entry name" value="Glyc_kinase_flavodox-like_fold"/>
</dbReference>